<evidence type="ECO:0000259" key="6">
    <source>
        <dbReference type="SMART" id="SM00829"/>
    </source>
</evidence>
<dbReference type="PANTHER" id="PTHR11695">
    <property type="entry name" value="ALCOHOL DEHYDROGENASE RELATED"/>
    <property type="match status" value="1"/>
</dbReference>
<evidence type="ECO:0000256" key="3">
    <source>
        <dbReference type="ARBA" id="ARBA00022946"/>
    </source>
</evidence>
<keyword evidence="8" id="KW-1185">Reference proteome</keyword>
<evidence type="ECO:0000256" key="4">
    <source>
        <dbReference type="ARBA" id="ARBA00023002"/>
    </source>
</evidence>
<dbReference type="SMR" id="A0A482X4F1"/>
<organism evidence="7 8">
    <name type="scientific">Laodelphax striatellus</name>
    <name type="common">Small brown planthopper</name>
    <name type="synonym">Delphax striatella</name>
    <dbReference type="NCBI Taxonomy" id="195883"/>
    <lineage>
        <taxon>Eukaryota</taxon>
        <taxon>Metazoa</taxon>
        <taxon>Ecdysozoa</taxon>
        <taxon>Arthropoda</taxon>
        <taxon>Hexapoda</taxon>
        <taxon>Insecta</taxon>
        <taxon>Pterygota</taxon>
        <taxon>Neoptera</taxon>
        <taxon>Paraneoptera</taxon>
        <taxon>Hemiptera</taxon>
        <taxon>Auchenorrhyncha</taxon>
        <taxon>Fulgoroidea</taxon>
        <taxon>Delphacidae</taxon>
        <taxon>Criomorphinae</taxon>
        <taxon>Laodelphax</taxon>
    </lineage>
</organism>
<evidence type="ECO:0000313" key="8">
    <source>
        <dbReference type="Proteomes" id="UP000291343"/>
    </source>
</evidence>
<name>A0A482X4F1_LAOST</name>
<reference evidence="7 8" key="1">
    <citation type="journal article" date="2017" name="Gigascience">
        <title>Genome sequence of the small brown planthopper, Laodelphax striatellus.</title>
        <authorList>
            <person name="Zhu J."/>
            <person name="Jiang F."/>
            <person name="Wang X."/>
            <person name="Yang P."/>
            <person name="Bao Y."/>
            <person name="Zhao W."/>
            <person name="Wang W."/>
            <person name="Lu H."/>
            <person name="Wang Q."/>
            <person name="Cui N."/>
            <person name="Li J."/>
            <person name="Chen X."/>
            <person name="Luo L."/>
            <person name="Yu J."/>
            <person name="Kang L."/>
            <person name="Cui F."/>
        </authorList>
    </citation>
    <scope>NUCLEOTIDE SEQUENCE [LARGE SCALE GENOMIC DNA]</scope>
    <source>
        <strain evidence="7">Lst14</strain>
    </source>
</reference>
<dbReference type="Pfam" id="PF13602">
    <property type="entry name" value="ADH_zinc_N_2"/>
    <property type="match status" value="1"/>
</dbReference>
<evidence type="ECO:0000256" key="1">
    <source>
        <dbReference type="ARBA" id="ARBA00004173"/>
    </source>
</evidence>
<keyword evidence="5" id="KW-0496">Mitochondrion</keyword>
<dbReference type="InterPro" id="IPR020843">
    <property type="entry name" value="ER"/>
</dbReference>
<feature type="domain" description="Enoyl reductase (ER)" evidence="6">
    <location>
        <begin position="142"/>
        <end position="413"/>
    </location>
</feature>
<sequence length="416" mass="45966">MTVDKEPTTNQIILIDYLAAEVGHSMCVAMFHQVRGELSNCLSSAHKQIVQKSSTEHKFTCIVTLPLSHSPPGYVLYTRSTSLLNANSSNAGLEVVWAVSEMIFTQTRAMSRRFVMKTYLGFLVTETCIQTAFGMIEQFRPGGGYQYNSFSGPVSGPIEEIAVPKFPPWHHKSYIMTHDFKVRRKPDNVTVEEAASLLYASLTAWSALRVTGDLWLLPAETKKVLVIGGSGGVGTAAIQMLKAWGTEVTTTCSSDAVQLVESLNADHIIDYRRPDFIHELKSHGKFDIILDAAGLLEDDVPQYIGLLKEWSLAKFITLRSPVLRNTDKMGLVPGMLQNAVDLLVPNLASGALSKGSSFRWGFFMPVPPAMDEINSLVQTSKIRPLIQEKFSFSDLPVAYDRVKTGHLRGKVVVNIE</sequence>
<dbReference type="SMART" id="SM00829">
    <property type="entry name" value="PKS_ER"/>
    <property type="match status" value="1"/>
</dbReference>
<protein>
    <recommendedName>
        <fullName evidence="6">Enoyl reductase (ER) domain-containing protein</fullName>
    </recommendedName>
</protein>
<dbReference type="SUPFAM" id="SSF51735">
    <property type="entry name" value="NAD(P)-binding Rossmann-fold domains"/>
    <property type="match status" value="1"/>
</dbReference>
<dbReference type="InterPro" id="IPR036291">
    <property type="entry name" value="NAD(P)-bd_dom_sf"/>
</dbReference>
<comment type="similarity">
    <text evidence="2">Belongs to the zinc-containing alcohol dehydrogenase family. Quinone oxidoreductase subfamily.</text>
</comment>
<dbReference type="Gene3D" id="3.90.180.10">
    <property type="entry name" value="Medium-chain alcohol dehydrogenases, catalytic domain"/>
    <property type="match status" value="1"/>
</dbReference>
<dbReference type="STRING" id="195883.A0A482X4F1"/>
<dbReference type="GO" id="GO:0016491">
    <property type="term" value="F:oxidoreductase activity"/>
    <property type="evidence" value="ECO:0007669"/>
    <property type="project" value="UniProtKB-KW"/>
</dbReference>
<keyword evidence="3" id="KW-0809">Transit peptide</keyword>
<dbReference type="AlphaFoldDB" id="A0A482X4F1"/>
<dbReference type="Proteomes" id="UP000291343">
    <property type="component" value="Unassembled WGS sequence"/>
</dbReference>
<evidence type="ECO:0000313" key="7">
    <source>
        <dbReference type="EMBL" id="RZF40667.1"/>
    </source>
</evidence>
<dbReference type="FunCoup" id="A0A482X4F1">
    <property type="interactions" value="899"/>
</dbReference>
<keyword evidence="4" id="KW-0560">Oxidoreductase</keyword>
<gene>
    <name evidence="7" type="ORF">LSTR_LSTR012768</name>
</gene>
<dbReference type="PANTHER" id="PTHR11695:SF294">
    <property type="entry name" value="RETICULON-4-INTERACTING PROTEIN 1, MITOCHONDRIAL"/>
    <property type="match status" value="1"/>
</dbReference>
<accession>A0A482X4F1</accession>
<dbReference type="FunFam" id="3.40.50.720:FF:000147">
    <property type="entry name" value="Reticulon-4-interacting protein 1 homolog, mitochondrial"/>
    <property type="match status" value="1"/>
</dbReference>
<evidence type="ECO:0000256" key="5">
    <source>
        <dbReference type="ARBA" id="ARBA00023128"/>
    </source>
</evidence>
<dbReference type="EMBL" id="QKKF02018020">
    <property type="protein sequence ID" value="RZF40667.1"/>
    <property type="molecule type" value="Genomic_DNA"/>
</dbReference>
<dbReference type="InterPro" id="IPR050700">
    <property type="entry name" value="YIM1/Zinc_Alcohol_DH_Fams"/>
</dbReference>
<dbReference type="Gene3D" id="3.40.50.720">
    <property type="entry name" value="NAD(P)-binding Rossmann-like Domain"/>
    <property type="match status" value="1"/>
</dbReference>
<proteinExistence type="inferred from homology"/>
<dbReference type="OrthoDB" id="48317at2759"/>
<evidence type="ECO:0000256" key="2">
    <source>
        <dbReference type="ARBA" id="ARBA00010371"/>
    </source>
</evidence>
<dbReference type="InParanoid" id="A0A482X4F1"/>
<dbReference type="GO" id="GO:0005739">
    <property type="term" value="C:mitochondrion"/>
    <property type="evidence" value="ECO:0007669"/>
    <property type="project" value="UniProtKB-SubCell"/>
</dbReference>
<comment type="caution">
    <text evidence="7">The sequence shown here is derived from an EMBL/GenBank/DDBJ whole genome shotgun (WGS) entry which is preliminary data.</text>
</comment>
<comment type="subcellular location">
    <subcellularLocation>
        <location evidence="1">Mitochondrion</location>
    </subcellularLocation>
</comment>